<organism evidence="9 10">
    <name type="scientific">Saccharopolyspora montiporae</name>
    <dbReference type="NCBI Taxonomy" id="2781240"/>
    <lineage>
        <taxon>Bacteria</taxon>
        <taxon>Bacillati</taxon>
        <taxon>Actinomycetota</taxon>
        <taxon>Actinomycetes</taxon>
        <taxon>Pseudonocardiales</taxon>
        <taxon>Pseudonocardiaceae</taxon>
        <taxon>Saccharopolyspora</taxon>
    </lineage>
</organism>
<proteinExistence type="predicted"/>
<comment type="catalytic activity">
    <reaction evidence="1">
        <text>ATP + protein L-histidine = ADP + protein N-phospho-L-histidine.</text>
        <dbReference type="EC" id="2.7.13.3"/>
    </reaction>
</comment>
<feature type="compositionally biased region" description="Pro residues" evidence="6">
    <location>
        <begin position="773"/>
        <end position="797"/>
    </location>
</feature>
<dbReference type="Gene3D" id="6.10.340.10">
    <property type="match status" value="1"/>
</dbReference>
<evidence type="ECO:0000256" key="7">
    <source>
        <dbReference type="SAM" id="Phobius"/>
    </source>
</evidence>
<dbReference type="SMART" id="SM00387">
    <property type="entry name" value="HATPase_c"/>
    <property type="match status" value="1"/>
</dbReference>
<dbReference type="InterPro" id="IPR050428">
    <property type="entry name" value="TCS_sensor_his_kinase"/>
</dbReference>
<keyword evidence="3" id="KW-0597">Phosphoprotein</keyword>
<dbReference type="Pfam" id="PF02518">
    <property type="entry name" value="HATPase_c"/>
    <property type="match status" value="1"/>
</dbReference>
<name>A0A929G0U1_9PSEU</name>
<dbReference type="InterPro" id="IPR013587">
    <property type="entry name" value="Nitrate/nitrite_sensing"/>
</dbReference>
<feature type="compositionally biased region" description="Low complexity" evidence="6">
    <location>
        <begin position="704"/>
        <end position="717"/>
    </location>
</feature>
<feature type="domain" description="Histidine kinase/HSP90-like ATPase" evidence="8">
    <location>
        <begin position="531"/>
        <end position="643"/>
    </location>
</feature>
<feature type="region of interest" description="Disordered" evidence="6">
    <location>
        <begin position="673"/>
        <end position="1065"/>
    </location>
</feature>
<dbReference type="GO" id="GO:0005886">
    <property type="term" value="C:plasma membrane"/>
    <property type="evidence" value="ECO:0007669"/>
    <property type="project" value="TreeGrafter"/>
</dbReference>
<sequence>MNVDEEAGGAPRRRDKVLQWRNWPLPTKLAAVVLVPLIFAITLGVGQIGWQVDQAGEYRRVAQVLDAVERIEPLLGSLQEERNGAVQYLTGDTGPEQVERSAVETDRAVAALDELMSRTDNDFAEVVVDRNGELTRQLQGIQQLRDGVQNDQLAPAQAIQGYSALTNAALSLDAALTSTVADPQLSSNAAASQSVLSMMEEVRLQQALVLTGLSEGALDEQALQQLMGSRARLVSKIGEAGSTVAAKWRELLTEKVGGPEVTQRNQLLAAVLMESTDDVASGEYSIGREQWNTASDASVEVIKGGHDLVADDVRTTAAGLESDASDQAGWDSVLLLAALIAAAATVIVITRHLLGSLRQLRSSALDAAEYQLPDAVAEIRSGGRADSAVTPVPVRTTDEVGQVARAFDEVNQQALRLAVEQADLRRGYSEVFINVSRRSQSLLERQLRLFEDLEHDEEDPDQLSRLFQLDHLATRMRRNNENLMVLSGSDLARRFTQPTTLADVLRAAVSEIEHYPRVVVQPPPNVQLRGYAASDMVRLVAELLDNAANFSAPDTNVTLSGYQAGDGTIVLDVLDQGIGMGDAELARANQRLARVDEDDLASSRRMGLFVAGRLAVRHGIGVELHGGPDVEGVRATVMVPAEHVVSSEATAAWQPPGNPGAFGGNPGSYGNAGSYGNSGSNGDLGSYGNNGHAHQEMPTSGALPSPGRAAPPGWPGASDGTPGGSWYDDHQDPGATNNGIDRNELLHGGATDTHPPVNGSSREDLRTSMWQEPPAPEPPAQPPAPEPPPQAAAPAPEPGLLGNSLFEPSGDVDAERPTAYLFDAPSDLAGHPEPGFEWPSVEQPPPAPGPPNPPSPVPRSRPAPTTPPEPDPQPGRSASQWFQPASENPFADEEGADDPGWPDAGDPADGGASELSYTSSGLPQRTPRSGGAAEPAGEQRAGTRSAGDISRQLADNHNGVRFGGQQEAPAQQAPEAAEPQWPDSGADRGREAAEAAANPQPASFTEAGLPRRTPKAHLVPGSIGSKSDDGSSGGQLHRDADHLRDRLSGFQSGASRGRHRASDEE</sequence>
<evidence type="ECO:0000313" key="10">
    <source>
        <dbReference type="Proteomes" id="UP000598360"/>
    </source>
</evidence>
<evidence type="ECO:0000256" key="3">
    <source>
        <dbReference type="ARBA" id="ARBA00022553"/>
    </source>
</evidence>
<feature type="compositionally biased region" description="Low complexity" evidence="6">
    <location>
        <begin position="898"/>
        <end position="912"/>
    </location>
</feature>
<keyword evidence="5 9" id="KW-0418">Kinase</keyword>
<dbReference type="InterPro" id="IPR003594">
    <property type="entry name" value="HATPase_dom"/>
</dbReference>
<evidence type="ECO:0000256" key="4">
    <source>
        <dbReference type="ARBA" id="ARBA00022679"/>
    </source>
</evidence>
<evidence type="ECO:0000256" key="6">
    <source>
        <dbReference type="SAM" id="MobiDB-lite"/>
    </source>
</evidence>
<accession>A0A929G0U1</accession>
<keyword evidence="7" id="KW-0472">Membrane</keyword>
<gene>
    <name evidence="9" type="ORF">IQ251_05880</name>
</gene>
<feature type="compositionally biased region" description="Polar residues" evidence="6">
    <location>
        <begin position="876"/>
        <end position="886"/>
    </location>
</feature>
<dbReference type="GO" id="GO:0004673">
    <property type="term" value="F:protein histidine kinase activity"/>
    <property type="evidence" value="ECO:0007669"/>
    <property type="project" value="UniProtKB-EC"/>
</dbReference>
<comment type="caution">
    <text evidence="9">The sequence shown here is derived from an EMBL/GenBank/DDBJ whole genome shotgun (WGS) entry which is preliminary data.</text>
</comment>
<dbReference type="AlphaFoldDB" id="A0A929G0U1"/>
<dbReference type="RefSeq" id="WP_193927424.1">
    <property type="nucleotide sequence ID" value="NZ_JADEYC010000009.1"/>
</dbReference>
<feature type="compositionally biased region" description="Basic and acidic residues" evidence="6">
    <location>
        <begin position="1036"/>
        <end position="1047"/>
    </location>
</feature>
<dbReference type="Pfam" id="PF08376">
    <property type="entry name" value="NIT"/>
    <property type="match status" value="1"/>
</dbReference>
<dbReference type="EC" id="2.7.13.3" evidence="2"/>
<feature type="compositionally biased region" description="Pro residues" evidence="6">
    <location>
        <begin position="842"/>
        <end position="873"/>
    </location>
</feature>
<dbReference type="InterPro" id="IPR036890">
    <property type="entry name" value="HATPase_C_sf"/>
</dbReference>
<evidence type="ECO:0000256" key="1">
    <source>
        <dbReference type="ARBA" id="ARBA00000085"/>
    </source>
</evidence>
<feature type="transmembrane region" description="Helical" evidence="7">
    <location>
        <begin position="333"/>
        <end position="354"/>
    </location>
</feature>
<evidence type="ECO:0000259" key="8">
    <source>
        <dbReference type="SMART" id="SM00387"/>
    </source>
</evidence>
<dbReference type="Gene3D" id="3.30.565.10">
    <property type="entry name" value="Histidine kinase-like ATPase, C-terminal domain"/>
    <property type="match status" value="1"/>
</dbReference>
<reference evidence="9" key="1">
    <citation type="submission" date="2020-10" db="EMBL/GenBank/DDBJ databases">
        <title>Diversity and distribution of actinomycetes associated with coral in the coast of Hainan.</title>
        <authorList>
            <person name="Li F."/>
        </authorList>
    </citation>
    <scope>NUCLEOTIDE SEQUENCE</scope>
    <source>
        <strain evidence="9">HNM0983</strain>
    </source>
</reference>
<dbReference type="GO" id="GO:0000160">
    <property type="term" value="P:phosphorelay signal transduction system"/>
    <property type="evidence" value="ECO:0007669"/>
    <property type="project" value="TreeGrafter"/>
</dbReference>
<feature type="compositionally biased region" description="Low complexity" evidence="6">
    <location>
        <begin position="965"/>
        <end position="980"/>
    </location>
</feature>
<evidence type="ECO:0000313" key="9">
    <source>
        <dbReference type="EMBL" id="MBE9373973.1"/>
    </source>
</evidence>
<protein>
    <recommendedName>
        <fullName evidence="2">histidine kinase</fullName>
        <ecNumber evidence="2">2.7.13.3</ecNumber>
    </recommendedName>
</protein>
<dbReference type="PANTHER" id="PTHR45436:SF5">
    <property type="entry name" value="SENSOR HISTIDINE KINASE TRCS"/>
    <property type="match status" value="1"/>
</dbReference>
<keyword evidence="4" id="KW-0808">Transferase</keyword>
<keyword evidence="7" id="KW-0812">Transmembrane</keyword>
<feature type="compositionally biased region" description="Low complexity" evidence="6">
    <location>
        <begin position="673"/>
        <end position="691"/>
    </location>
</feature>
<keyword evidence="7" id="KW-1133">Transmembrane helix</keyword>
<dbReference type="Proteomes" id="UP000598360">
    <property type="component" value="Unassembled WGS sequence"/>
</dbReference>
<evidence type="ECO:0000256" key="5">
    <source>
        <dbReference type="ARBA" id="ARBA00022777"/>
    </source>
</evidence>
<dbReference type="EMBL" id="JADEYC010000009">
    <property type="protein sequence ID" value="MBE9373973.1"/>
    <property type="molecule type" value="Genomic_DNA"/>
</dbReference>
<keyword evidence="10" id="KW-1185">Reference proteome</keyword>
<dbReference type="SUPFAM" id="SSF55874">
    <property type="entry name" value="ATPase domain of HSP90 chaperone/DNA topoisomerase II/histidine kinase"/>
    <property type="match status" value="1"/>
</dbReference>
<feature type="transmembrane region" description="Helical" evidence="7">
    <location>
        <begin position="29"/>
        <end position="50"/>
    </location>
</feature>
<dbReference type="PANTHER" id="PTHR45436">
    <property type="entry name" value="SENSOR HISTIDINE KINASE YKOH"/>
    <property type="match status" value="1"/>
</dbReference>
<evidence type="ECO:0000256" key="2">
    <source>
        <dbReference type="ARBA" id="ARBA00012438"/>
    </source>
</evidence>
<feature type="compositionally biased region" description="Polar residues" evidence="6">
    <location>
        <begin position="915"/>
        <end position="927"/>
    </location>
</feature>